<evidence type="ECO:0000313" key="3">
    <source>
        <dbReference type="Proteomes" id="UP001415857"/>
    </source>
</evidence>
<keyword evidence="3" id="KW-1185">Reference proteome</keyword>
<evidence type="ECO:0000256" key="1">
    <source>
        <dbReference type="SAM" id="Phobius"/>
    </source>
</evidence>
<keyword evidence="1" id="KW-0472">Membrane</keyword>
<proteinExistence type="predicted"/>
<comment type="caution">
    <text evidence="2">The sequence shown here is derived from an EMBL/GenBank/DDBJ whole genome shotgun (WGS) entry which is preliminary data.</text>
</comment>
<keyword evidence="1" id="KW-1133">Transmembrane helix</keyword>
<protein>
    <recommendedName>
        <fullName evidence="4">Transmembrane protein</fullName>
    </recommendedName>
</protein>
<sequence length="186" mass="21688">MNRRFFVRPKSLLYLPNSLSDIIRSGWLTKIFLIFKTNFSFLSFWIKLSKGSSFLLFTAALMGSNLTWVFLKLLRVTLFSCKTKLLPKNDVFNDCLVESVTWDFTESLGFSRRGDLYERKKGRAVEGEMFGEESRSLGSMMTSSCGVVRDDILYKYQYSREEESFTYIYIEVKKTTHLRWLDGFGG</sequence>
<feature type="transmembrane region" description="Helical" evidence="1">
    <location>
        <begin position="54"/>
        <end position="74"/>
    </location>
</feature>
<evidence type="ECO:0000313" key="2">
    <source>
        <dbReference type="EMBL" id="KAK9279845.1"/>
    </source>
</evidence>
<reference evidence="2 3" key="1">
    <citation type="journal article" date="2024" name="Plant J.">
        <title>Genome sequences and population genomics reveal climatic adaptation and genomic divergence between two closely related sweetgum species.</title>
        <authorList>
            <person name="Xu W.Q."/>
            <person name="Ren C.Q."/>
            <person name="Zhang X.Y."/>
            <person name="Comes H.P."/>
            <person name="Liu X.H."/>
            <person name="Li Y.G."/>
            <person name="Kettle C.J."/>
            <person name="Jalonen R."/>
            <person name="Gaisberger H."/>
            <person name="Ma Y.Z."/>
            <person name="Qiu Y.X."/>
        </authorList>
    </citation>
    <scope>NUCLEOTIDE SEQUENCE [LARGE SCALE GENOMIC DNA]</scope>
    <source>
        <strain evidence="2">Hangzhou</strain>
    </source>
</reference>
<name>A0AAP0RPF1_LIQFO</name>
<dbReference type="Proteomes" id="UP001415857">
    <property type="component" value="Unassembled WGS sequence"/>
</dbReference>
<evidence type="ECO:0008006" key="4">
    <source>
        <dbReference type="Google" id="ProtNLM"/>
    </source>
</evidence>
<organism evidence="2 3">
    <name type="scientific">Liquidambar formosana</name>
    <name type="common">Formosan gum</name>
    <dbReference type="NCBI Taxonomy" id="63359"/>
    <lineage>
        <taxon>Eukaryota</taxon>
        <taxon>Viridiplantae</taxon>
        <taxon>Streptophyta</taxon>
        <taxon>Embryophyta</taxon>
        <taxon>Tracheophyta</taxon>
        <taxon>Spermatophyta</taxon>
        <taxon>Magnoliopsida</taxon>
        <taxon>eudicotyledons</taxon>
        <taxon>Gunneridae</taxon>
        <taxon>Pentapetalae</taxon>
        <taxon>Saxifragales</taxon>
        <taxon>Altingiaceae</taxon>
        <taxon>Liquidambar</taxon>
    </lineage>
</organism>
<accession>A0AAP0RPF1</accession>
<keyword evidence="1" id="KW-0812">Transmembrane</keyword>
<dbReference type="EMBL" id="JBBPBK010000008">
    <property type="protein sequence ID" value="KAK9279845.1"/>
    <property type="molecule type" value="Genomic_DNA"/>
</dbReference>
<dbReference type="AlphaFoldDB" id="A0AAP0RPF1"/>
<gene>
    <name evidence="2" type="ORF">L1049_013527</name>
</gene>